<comment type="function">
    <text evidence="4">Required for assembly of dynein regulatory complex (DRC) and inner dynein arm (IDA) complexes, which are responsible for ciliary beat regulation, thereby playing a central role in motility in cilia and flagella. Probably acts together with CCDC40 to form a molecular ruler that determines the 96 nanometer (nm) repeat length and arrangements of components in cilia and flagella. Not required for outer dynein arm complexes assembly.</text>
</comment>
<evidence type="ECO:0000256" key="4">
    <source>
        <dbReference type="ARBA" id="ARBA00045182"/>
    </source>
</evidence>
<evidence type="ECO:0000256" key="2">
    <source>
        <dbReference type="ARBA" id="ARBA00016725"/>
    </source>
</evidence>
<sequence>MFKRGVCKSHSFFLPPQLQKKQKEQLNLENKVNNNKDVINALTEHLKNLRQEVSHTQALCKAREKETASEVHFRALAERETGRLKQEISQLENQLKTLNEKKNAQEVAADT</sequence>
<reference evidence="6" key="2">
    <citation type="submission" date="2025-09" db="UniProtKB">
        <authorList>
            <consortium name="Ensembl"/>
        </authorList>
    </citation>
    <scope>IDENTIFICATION</scope>
</reference>
<keyword evidence="7" id="KW-1185">Reference proteome</keyword>
<accession>A0A673GAX7</accession>
<reference evidence="6" key="1">
    <citation type="submission" date="2025-08" db="UniProtKB">
        <authorList>
            <consortium name="Ensembl"/>
        </authorList>
    </citation>
    <scope>IDENTIFICATION</scope>
</reference>
<dbReference type="Pfam" id="PF24161">
    <property type="entry name" value="CCDC39"/>
    <property type="match status" value="1"/>
</dbReference>
<feature type="coiled-coil region" evidence="5">
    <location>
        <begin position="18"/>
        <end position="108"/>
    </location>
</feature>
<dbReference type="GO" id="GO:0060287">
    <property type="term" value="P:epithelial cilium movement involved in determination of left/right asymmetry"/>
    <property type="evidence" value="ECO:0007669"/>
    <property type="project" value="TreeGrafter"/>
</dbReference>
<dbReference type="InterPro" id="IPR033290">
    <property type="entry name" value="CCDC39"/>
</dbReference>
<name>A0A673GAX7_9TELE</name>
<dbReference type="Proteomes" id="UP000472270">
    <property type="component" value="Unassembled WGS sequence"/>
</dbReference>
<dbReference type="PANTHER" id="PTHR18962:SF0">
    <property type="entry name" value="COILED-COIL DOMAIN-CONTAINING PROTEIN 39"/>
    <property type="match status" value="1"/>
</dbReference>
<dbReference type="GO" id="GO:0005576">
    <property type="term" value="C:extracellular region"/>
    <property type="evidence" value="ECO:0007669"/>
    <property type="project" value="GOC"/>
</dbReference>
<dbReference type="GO" id="GO:0036159">
    <property type="term" value="P:inner dynein arm assembly"/>
    <property type="evidence" value="ECO:0007669"/>
    <property type="project" value="InterPro"/>
</dbReference>
<protein>
    <recommendedName>
        <fullName evidence="2">Coiled-coil domain-containing protein 39</fullName>
    </recommendedName>
</protein>
<dbReference type="GO" id="GO:0005930">
    <property type="term" value="C:axoneme"/>
    <property type="evidence" value="ECO:0007669"/>
    <property type="project" value="InterPro"/>
</dbReference>
<organism evidence="6 7">
    <name type="scientific">Sinocyclocheilus rhinocerous</name>
    <dbReference type="NCBI Taxonomy" id="307959"/>
    <lineage>
        <taxon>Eukaryota</taxon>
        <taxon>Metazoa</taxon>
        <taxon>Chordata</taxon>
        <taxon>Craniata</taxon>
        <taxon>Vertebrata</taxon>
        <taxon>Euteleostomi</taxon>
        <taxon>Actinopterygii</taxon>
        <taxon>Neopterygii</taxon>
        <taxon>Teleostei</taxon>
        <taxon>Ostariophysi</taxon>
        <taxon>Cypriniformes</taxon>
        <taxon>Cyprinidae</taxon>
        <taxon>Cyprininae</taxon>
        <taxon>Sinocyclocheilus</taxon>
    </lineage>
</organism>
<evidence type="ECO:0000313" key="7">
    <source>
        <dbReference type="Proteomes" id="UP000472270"/>
    </source>
</evidence>
<evidence type="ECO:0000256" key="5">
    <source>
        <dbReference type="SAM" id="Coils"/>
    </source>
</evidence>
<dbReference type="PANTHER" id="PTHR18962">
    <property type="entry name" value="COILED-COIL DOMAIN-CONTAINING PROTEIN 39"/>
    <property type="match status" value="1"/>
</dbReference>
<dbReference type="Ensembl" id="ENSSRHT00000011271.1">
    <property type="protein sequence ID" value="ENSSRHP00000010860.1"/>
    <property type="gene ID" value="ENSSRHG00000006300.1"/>
</dbReference>
<dbReference type="AlphaFoldDB" id="A0A673GAX7"/>
<dbReference type="GO" id="GO:0060285">
    <property type="term" value="P:cilium-dependent cell motility"/>
    <property type="evidence" value="ECO:0007669"/>
    <property type="project" value="TreeGrafter"/>
</dbReference>
<evidence type="ECO:0000313" key="6">
    <source>
        <dbReference type="Ensembl" id="ENSSRHP00000010860.1"/>
    </source>
</evidence>
<proteinExistence type="inferred from homology"/>
<comment type="similarity">
    <text evidence="1">Belongs to the CCDC39 family.</text>
</comment>
<evidence type="ECO:0000256" key="3">
    <source>
        <dbReference type="ARBA" id="ARBA00023054"/>
    </source>
</evidence>
<keyword evidence="3 5" id="KW-0175">Coiled coil</keyword>
<evidence type="ECO:0000256" key="1">
    <source>
        <dbReference type="ARBA" id="ARBA00005805"/>
    </source>
</evidence>